<dbReference type="SUPFAM" id="SSF161111">
    <property type="entry name" value="Cation efflux protein transmembrane domain-like"/>
    <property type="match status" value="1"/>
</dbReference>
<feature type="transmembrane region" description="Helical" evidence="9">
    <location>
        <begin position="110"/>
        <end position="131"/>
    </location>
</feature>
<reference evidence="12" key="1">
    <citation type="submission" date="2020-04" db="EMBL/GenBank/DDBJ databases">
        <title>Analysis of mating type loci in Filobasidium floriforme.</title>
        <authorList>
            <person name="Nowrousian M."/>
        </authorList>
    </citation>
    <scope>NUCLEOTIDE SEQUENCE</scope>
    <source>
        <strain evidence="12">CBS 6242</strain>
    </source>
</reference>
<evidence type="ECO:0000313" key="13">
    <source>
        <dbReference type="Proteomes" id="UP000812966"/>
    </source>
</evidence>
<feature type="transmembrane region" description="Helical" evidence="9">
    <location>
        <begin position="349"/>
        <end position="373"/>
    </location>
</feature>
<dbReference type="InterPro" id="IPR002524">
    <property type="entry name" value="Cation_efflux"/>
</dbReference>
<comment type="subcellular location">
    <subcellularLocation>
        <location evidence="1">Membrane</location>
        <topology evidence="1">Multi-pass membrane protein</topology>
    </subcellularLocation>
</comment>
<feature type="transmembrane region" description="Helical" evidence="9">
    <location>
        <begin position="12"/>
        <end position="33"/>
    </location>
</feature>
<dbReference type="GO" id="GO:0006882">
    <property type="term" value="P:intracellular zinc ion homeostasis"/>
    <property type="evidence" value="ECO:0007669"/>
    <property type="project" value="TreeGrafter"/>
</dbReference>
<keyword evidence="4 9" id="KW-0812">Transmembrane</keyword>
<feature type="region of interest" description="Disordered" evidence="8">
    <location>
        <begin position="137"/>
        <end position="192"/>
    </location>
</feature>
<comment type="similarity">
    <text evidence="2">Belongs to the cation diffusion facilitator (CDF) transporter (TC 2.A.4) family. SLC30A subfamily.</text>
</comment>
<dbReference type="InterPro" id="IPR058533">
    <property type="entry name" value="Cation_efflux_TM"/>
</dbReference>
<organism evidence="12 13">
    <name type="scientific">Filobasidium floriforme</name>
    <dbReference type="NCBI Taxonomy" id="5210"/>
    <lineage>
        <taxon>Eukaryota</taxon>
        <taxon>Fungi</taxon>
        <taxon>Dikarya</taxon>
        <taxon>Basidiomycota</taxon>
        <taxon>Agaricomycotina</taxon>
        <taxon>Tremellomycetes</taxon>
        <taxon>Filobasidiales</taxon>
        <taxon>Filobasidiaceae</taxon>
        <taxon>Filobasidium</taxon>
    </lineage>
</organism>
<keyword evidence="6 9" id="KW-1133">Transmembrane helix</keyword>
<dbReference type="Proteomes" id="UP000812966">
    <property type="component" value="Unassembled WGS sequence"/>
</dbReference>
<evidence type="ECO:0000256" key="7">
    <source>
        <dbReference type="ARBA" id="ARBA00023136"/>
    </source>
</evidence>
<comment type="caution">
    <text evidence="12">The sequence shown here is derived from an EMBL/GenBank/DDBJ whole genome shotgun (WGS) entry which is preliminary data.</text>
</comment>
<evidence type="ECO:0000256" key="4">
    <source>
        <dbReference type="ARBA" id="ARBA00022692"/>
    </source>
</evidence>
<feature type="compositionally biased region" description="Basic and acidic residues" evidence="8">
    <location>
        <begin position="306"/>
        <end position="326"/>
    </location>
</feature>
<evidence type="ECO:0000256" key="5">
    <source>
        <dbReference type="ARBA" id="ARBA00022833"/>
    </source>
</evidence>
<protein>
    <recommendedName>
        <fullName evidence="14">Cation efflux protein</fullName>
    </recommendedName>
</protein>
<dbReference type="InterPro" id="IPR036837">
    <property type="entry name" value="Cation_efflux_CTD_sf"/>
</dbReference>
<evidence type="ECO:0008006" key="14">
    <source>
        <dbReference type="Google" id="ProtNLM"/>
    </source>
</evidence>
<feature type="domain" description="Cation efflux protein transmembrane" evidence="10">
    <location>
        <begin position="10"/>
        <end position="158"/>
    </location>
</feature>
<sequence length="536" mass="56874">MKFDREARIITLLVIDTIFFFVEITSGYAVGSLALISDAFHMLNDVMSLVVALYAVKLATKPSSAKNSYGWQRSEVLGALVNGVFLLALCFSIFMEAIERFFNVSEISNPKLVVIVGSLGLASNIIGLFLFHEHGHGGHSHGHSHDHPPSTVEAPIDRSPSPNGTKALPRSSSIPSRPAHGRGRSDSFGSLYGHPAQTRAAVIEAAHEYGYGRPSGNGSISLGGSAFSPRDEAGAGPLSPNSVGPTNGGINSFSHHARTKSNKTPVGRTERITEEAADHDHSAHAGHDHSHDDHDHDHAQAGAGKHAHDHDEAEAGHAHGDDDHGHSHGAGGGHGGHGHSHGNMNMRGVFLHVLGDALGNVGVIAAGLVIMFAEGHWKYYFDPAISLLITCIIFSSALPLVKSASYILLQGVPSHISLEAVRDAIKSCHGVVSLHELHIWQLSERSVVASVHVMVSRDVDYMSVADQIRKVLHEFGVHSSTIQPEFGNDDDELAEERACLIGCPPEACGAEACCPPGVEQLVDVDGQETAVASNSS</sequence>
<evidence type="ECO:0000259" key="10">
    <source>
        <dbReference type="Pfam" id="PF01545"/>
    </source>
</evidence>
<dbReference type="GO" id="GO:0016020">
    <property type="term" value="C:membrane"/>
    <property type="evidence" value="ECO:0007669"/>
    <property type="project" value="UniProtKB-SubCell"/>
</dbReference>
<evidence type="ECO:0000256" key="3">
    <source>
        <dbReference type="ARBA" id="ARBA00022448"/>
    </source>
</evidence>
<evidence type="ECO:0000256" key="8">
    <source>
        <dbReference type="SAM" id="MobiDB-lite"/>
    </source>
</evidence>
<evidence type="ECO:0000256" key="9">
    <source>
        <dbReference type="SAM" id="Phobius"/>
    </source>
</evidence>
<keyword evidence="7 9" id="KW-0472">Membrane</keyword>
<feature type="transmembrane region" description="Helical" evidence="9">
    <location>
        <begin position="379"/>
        <end position="401"/>
    </location>
</feature>
<dbReference type="AlphaFoldDB" id="A0A8K0JIY4"/>
<dbReference type="Pfam" id="PF16916">
    <property type="entry name" value="ZT_dimer"/>
    <property type="match status" value="1"/>
</dbReference>
<keyword evidence="13" id="KW-1185">Reference proteome</keyword>
<name>A0A8K0JIY4_9TREE</name>
<dbReference type="GO" id="GO:0005385">
    <property type="term" value="F:zinc ion transmembrane transporter activity"/>
    <property type="evidence" value="ECO:0007669"/>
    <property type="project" value="TreeGrafter"/>
</dbReference>
<feature type="domain" description="Cation efflux protein cytoplasmic" evidence="11">
    <location>
        <begin position="413"/>
        <end position="485"/>
    </location>
</feature>
<dbReference type="NCBIfam" id="TIGR01297">
    <property type="entry name" value="CDF"/>
    <property type="match status" value="2"/>
</dbReference>
<dbReference type="PANTHER" id="PTHR45820:SF4">
    <property type="entry name" value="ZINC TRANSPORTER 63C, ISOFORM F"/>
    <property type="match status" value="1"/>
</dbReference>
<dbReference type="Gene3D" id="1.20.1510.10">
    <property type="entry name" value="Cation efflux protein transmembrane domain"/>
    <property type="match status" value="2"/>
</dbReference>
<proteinExistence type="inferred from homology"/>
<evidence type="ECO:0000256" key="6">
    <source>
        <dbReference type="ARBA" id="ARBA00022989"/>
    </source>
</evidence>
<keyword evidence="3" id="KW-0813">Transport</keyword>
<dbReference type="InterPro" id="IPR027469">
    <property type="entry name" value="Cation_efflux_TMD_sf"/>
</dbReference>
<evidence type="ECO:0000313" key="12">
    <source>
        <dbReference type="EMBL" id="KAG7531422.1"/>
    </source>
</evidence>
<dbReference type="PANTHER" id="PTHR45820">
    <property type="entry name" value="FI23527P1"/>
    <property type="match status" value="1"/>
</dbReference>
<accession>A0A8K0JIY4</accession>
<evidence type="ECO:0000256" key="2">
    <source>
        <dbReference type="ARBA" id="ARBA00008873"/>
    </source>
</evidence>
<dbReference type="EMBL" id="JABELV010000091">
    <property type="protein sequence ID" value="KAG7531422.1"/>
    <property type="molecule type" value="Genomic_DNA"/>
</dbReference>
<feature type="transmembrane region" description="Helical" evidence="9">
    <location>
        <begin position="76"/>
        <end position="98"/>
    </location>
</feature>
<evidence type="ECO:0000259" key="11">
    <source>
        <dbReference type="Pfam" id="PF16916"/>
    </source>
</evidence>
<dbReference type="InterPro" id="IPR027470">
    <property type="entry name" value="Cation_efflux_CTD"/>
</dbReference>
<dbReference type="Pfam" id="PF01545">
    <property type="entry name" value="Cation_efflux"/>
    <property type="match status" value="2"/>
</dbReference>
<feature type="domain" description="Cation efflux protein transmembrane" evidence="10">
    <location>
        <begin position="336"/>
        <end position="409"/>
    </location>
</feature>
<evidence type="ECO:0000256" key="1">
    <source>
        <dbReference type="ARBA" id="ARBA00004141"/>
    </source>
</evidence>
<keyword evidence="5" id="KW-0862">Zinc</keyword>
<feature type="region of interest" description="Disordered" evidence="8">
    <location>
        <begin position="222"/>
        <end position="341"/>
    </location>
</feature>
<dbReference type="FunFam" id="1.20.1510.10:FF:000021">
    <property type="entry name" value="Solute carrier family 30 (Zinc transporter), member 1"/>
    <property type="match status" value="1"/>
</dbReference>
<gene>
    <name evidence="12" type="ORF">FFLO_04343</name>
</gene>
<feature type="compositionally biased region" description="Polar residues" evidence="8">
    <location>
        <begin position="160"/>
        <end position="175"/>
    </location>
</feature>
<dbReference type="SUPFAM" id="SSF160240">
    <property type="entry name" value="Cation efflux protein cytoplasmic domain-like"/>
    <property type="match status" value="1"/>
</dbReference>
<feature type="transmembrane region" description="Helical" evidence="9">
    <location>
        <begin position="39"/>
        <end position="56"/>
    </location>
</feature>
<feature type="compositionally biased region" description="Polar residues" evidence="8">
    <location>
        <begin position="239"/>
        <end position="254"/>
    </location>
</feature>
<feature type="compositionally biased region" description="Basic and acidic residues" evidence="8">
    <location>
        <begin position="268"/>
        <end position="299"/>
    </location>
</feature>